<feature type="compositionally biased region" description="Acidic residues" evidence="4">
    <location>
        <begin position="318"/>
        <end position="346"/>
    </location>
</feature>
<feature type="compositionally biased region" description="Acidic residues" evidence="4">
    <location>
        <begin position="355"/>
        <end position="370"/>
    </location>
</feature>
<dbReference type="AlphaFoldDB" id="A0A6G1G919"/>
<dbReference type="OrthoDB" id="75754at2759"/>
<name>A0A6G1G919_9PEZI</name>
<feature type="domain" description="Histone chaperone RTT106/FACT complex subunit SPT16-like middle" evidence="5">
    <location>
        <begin position="159"/>
        <end position="267"/>
    </location>
</feature>
<reference evidence="6 8" key="1">
    <citation type="submission" date="2020-01" db="EMBL/GenBank/DDBJ databases">
        <authorList>
            <consortium name="DOE Joint Genome Institute"/>
            <person name="Haridas S."/>
            <person name="Albert R."/>
            <person name="Binder M."/>
            <person name="Bloem J."/>
            <person name="Labutti K."/>
            <person name="Salamov A."/>
            <person name="Andreopoulos B."/>
            <person name="Baker S.E."/>
            <person name="Barry K."/>
            <person name="Bills G."/>
            <person name="Bluhm B.H."/>
            <person name="Cannon C."/>
            <person name="Castanera R."/>
            <person name="Culley D.E."/>
            <person name="Daum C."/>
            <person name="Ezra D."/>
            <person name="Gonzalez J.B."/>
            <person name="Henrissat B."/>
            <person name="Kuo A."/>
            <person name="Liang C."/>
            <person name="Lipzen A."/>
            <person name="Lutzoni F."/>
            <person name="Magnuson J."/>
            <person name="Mondo S."/>
            <person name="Nolan M."/>
            <person name="Ohm R."/>
            <person name="Pangilinan J."/>
            <person name="Park H.-J."/>
            <person name="Ramirez L."/>
            <person name="Alfaro M."/>
            <person name="Sun H."/>
            <person name="Tritt A."/>
            <person name="Yoshinaga Y."/>
            <person name="Zwiers L.-H."/>
            <person name="Turgeon B.G."/>
            <person name="Goodwin S.B."/>
            <person name="Spatafora J.W."/>
            <person name="Crous P.W."/>
            <person name="Grigoriev I.V."/>
        </authorList>
    </citation>
    <scope>NUCLEOTIDE SEQUENCE</scope>
    <source>
        <strain evidence="6 8">CBS 781.70</strain>
    </source>
</reference>
<evidence type="ECO:0000313" key="7">
    <source>
        <dbReference type="Proteomes" id="UP000504638"/>
    </source>
</evidence>
<organism evidence="6">
    <name type="scientific">Eremomyces bilateralis CBS 781.70</name>
    <dbReference type="NCBI Taxonomy" id="1392243"/>
    <lineage>
        <taxon>Eukaryota</taxon>
        <taxon>Fungi</taxon>
        <taxon>Dikarya</taxon>
        <taxon>Ascomycota</taxon>
        <taxon>Pezizomycotina</taxon>
        <taxon>Dothideomycetes</taxon>
        <taxon>Dothideomycetes incertae sedis</taxon>
        <taxon>Eremomycetales</taxon>
        <taxon>Eremomycetaceae</taxon>
        <taxon>Eremomyces</taxon>
    </lineage>
</organism>
<dbReference type="GO" id="GO:0042393">
    <property type="term" value="F:histone binding"/>
    <property type="evidence" value="ECO:0007669"/>
    <property type="project" value="TreeGrafter"/>
</dbReference>
<dbReference type="SUPFAM" id="SSF50729">
    <property type="entry name" value="PH domain-like"/>
    <property type="match status" value="1"/>
</dbReference>
<dbReference type="EMBL" id="ML975153">
    <property type="protein sequence ID" value="KAF1814567.1"/>
    <property type="molecule type" value="Genomic_DNA"/>
</dbReference>
<dbReference type="Gene3D" id="2.30.29.30">
    <property type="entry name" value="Pleckstrin-homology domain (PH domain)/Phosphotyrosine-binding domain (PTB)"/>
    <property type="match status" value="1"/>
</dbReference>
<dbReference type="InterPro" id="IPR011993">
    <property type="entry name" value="PH-like_dom_sf"/>
</dbReference>
<comment type="similarity">
    <text evidence="1">Belongs to the RTT106 family.</text>
</comment>
<evidence type="ECO:0000256" key="2">
    <source>
        <dbReference type="ARBA" id="ARBA00037550"/>
    </source>
</evidence>
<evidence type="ECO:0000256" key="3">
    <source>
        <dbReference type="ARBA" id="ARBA00038654"/>
    </source>
</evidence>
<dbReference type="PANTHER" id="PTHR45849:SF3">
    <property type="entry name" value="HISTONE CHAPERONE RTT106"/>
    <property type="match status" value="1"/>
</dbReference>
<evidence type="ECO:0000256" key="4">
    <source>
        <dbReference type="SAM" id="MobiDB-lite"/>
    </source>
</evidence>
<reference evidence="8" key="3">
    <citation type="submission" date="2025-04" db="UniProtKB">
        <authorList>
            <consortium name="RefSeq"/>
        </authorList>
    </citation>
    <scope>IDENTIFICATION</scope>
    <source>
        <strain evidence="8">CBS 781.70</strain>
    </source>
</reference>
<dbReference type="RefSeq" id="XP_033536198.1">
    <property type="nucleotide sequence ID" value="XM_033676173.1"/>
</dbReference>
<dbReference type="InterPro" id="IPR050454">
    <property type="entry name" value="RTT106/SSRP1_HistChap/FACT"/>
</dbReference>
<reference evidence="8" key="2">
    <citation type="submission" date="2020-04" db="EMBL/GenBank/DDBJ databases">
        <authorList>
            <consortium name="NCBI Genome Project"/>
        </authorList>
    </citation>
    <scope>NUCLEOTIDE SEQUENCE</scope>
    <source>
        <strain evidence="8">CBS 781.70</strain>
    </source>
</reference>
<dbReference type="GO" id="GO:0031491">
    <property type="term" value="F:nucleosome binding"/>
    <property type="evidence" value="ECO:0007669"/>
    <property type="project" value="TreeGrafter"/>
</dbReference>
<dbReference type="Proteomes" id="UP000504638">
    <property type="component" value="Unplaced"/>
</dbReference>
<evidence type="ECO:0000313" key="6">
    <source>
        <dbReference type="EMBL" id="KAF1814567.1"/>
    </source>
</evidence>
<comment type="subunit">
    <text evidence="3">Interacts with histones H3 and H4.</text>
</comment>
<feature type="region of interest" description="Disordered" evidence="4">
    <location>
        <begin position="1"/>
        <end position="22"/>
    </location>
</feature>
<feature type="compositionally biased region" description="Basic and acidic residues" evidence="4">
    <location>
        <begin position="1"/>
        <end position="10"/>
    </location>
</feature>
<feature type="compositionally biased region" description="Basic and acidic residues" evidence="4">
    <location>
        <begin position="308"/>
        <end position="317"/>
    </location>
</feature>
<evidence type="ECO:0000259" key="5">
    <source>
        <dbReference type="SMART" id="SM01287"/>
    </source>
</evidence>
<proteinExistence type="inferred from homology"/>
<feature type="non-terminal residue" evidence="6">
    <location>
        <position position="1"/>
    </location>
</feature>
<comment type="function">
    <text evidence="2">Histones H3 and H4 chaperone involved in the nucleosome formation and heterochromatin silencing. Required for the deposition of H3K56ac-carrying H3-H4 complex onto newly-replicated DNA. Plays a role in the transcriptional regulation of the cell-cycle dependent histone genes by creating a repressive structure at the core histone gene promoter.</text>
</comment>
<accession>A0A6G1G919</accession>
<feature type="region of interest" description="Disordered" evidence="4">
    <location>
        <begin position="276"/>
        <end position="370"/>
    </location>
</feature>
<evidence type="ECO:0000313" key="8">
    <source>
        <dbReference type="RefSeq" id="XP_033536198.1"/>
    </source>
</evidence>
<dbReference type="GeneID" id="54416743"/>
<protein>
    <submittedName>
        <fullName evidence="6 8">Rtt106-domain-containing protein</fullName>
    </submittedName>
</protein>
<keyword evidence="7" id="KW-1185">Reference proteome</keyword>
<sequence>SKKRKLDFDTTHTNGASGSWLDASASPAVSIQDVGFQMPQRKKLKLEWLGFSSSAPNTGGIRAVGNSGDVEFGLSWQDVDQMFCLPVPEKAKPSWNFVVMPVSSSNREPILWNTPEPSKKDIEAGTATIQPQTTIDSINQQLAGMNPPKRVHLPDYEEFCGQDNKSYKKGEKRAWVRAWRGTKDGYLFFLPQGILFAFKKPLLFIPLENIESISYTSVVQITFNLVVSFVVLGNEDPEEVEFGMIDQNDHTPIDAYVQKHSLQDTSMAAERRAKRLNINPPEGKGTENGDSTENAQGAADDGADDETELQRAERLLQDAEDDEEEDYDPDAEGDSDDSEGSEGSEGEDAHGGGSDIEEVDSEDAEDDDED</sequence>
<dbReference type="SMART" id="SM01287">
    <property type="entry name" value="Rtt106"/>
    <property type="match status" value="1"/>
</dbReference>
<gene>
    <name evidence="6 8" type="ORF">P152DRAFT_392997</name>
</gene>
<dbReference type="Pfam" id="PF08512">
    <property type="entry name" value="Rttp106-like_middle"/>
    <property type="match status" value="1"/>
</dbReference>
<dbReference type="InterPro" id="IPR013719">
    <property type="entry name" value="RTT106/SPT16-like_middle_dom"/>
</dbReference>
<dbReference type="PANTHER" id="PTHR45849">
    <property type="entry name" value="FACT COMPLEX SUBUNIT SSRP1"/>
    <property type="match status" value="1"/>
</dbReference>
<evidence type="ECO:0000256" key="1">
    <source>
        <dbReference type="ARBA" id="ARBA00006159"/>
    </source>
</evidence>